<reference evidence="1 2" key="1">
    <citation type="journal article" date="2018" name="Environ. Microbiol.">
        <title>Isolation and genomic characterization of Novimethylophilus kurashikiensis gen. nov. sp. nov., a new lanthanide-dependent methylotrophic species of Methylophilaceae.</title>
        <authorList>
            <person name="Lv H."/>
            <person name="Sahin N."/>
            <person name="Tani A."/>
        </authorList>
    </citation>
    <scope>NUCLEOTIDE SEQUENCE [LARGE SCALE GENOMIC DNA]</scope>
    <source>
        <strain evidence="1 2">La2-4</strain>
    </source>
</reference>
<gene>
    <name evidence="1" type="ORF">NMK_2096</name>
</gene>
<evidence type="ECO:0000313" key="2">
    <source>
        <dbReference type="Proteomes" id="UP000245081"/>
    </source>
</evidence>
<accession>A0A2R5F8H3</accession>
<comment type="caution">
    <text evidence="1">The sequence shown here is derived from an EMBL/GenBank/DDBJ whole genome shotgun (WGS) entry which is preliminary data.</text>
</comment>
<name>A0A2R5F8H3_9PROT</name>
<sequence>MVSFFVGLGLITSEKCSNLEHFFRLSHRLELLEGNDLW</sequence>
<dbReference type="Proteomes" id="UP000245081">
    <property type="component" value="Unassembled WGS sequence"/>
</dbReference>
<evidence type="ECO:0000313" key="1">
    <source>
        <dbReference type="EMBL" id="GBG14497.1"/>
    </source>
</evidence>
<dbReference type="AlphaFoldDB" id="A0A2R5F8H3"/>
<proteinExistence type="predicted"/>
<keyword evidence="2" id="KW-1185">Reference proteome</keyword>
<protein>
    <submittedName>
        <fullName evidence="1">LysR family transcriptional regulator</fullName>
    </submittedName>
</protein>
<organism evidence="1 2">
    <name type="scientific">Novimethylophilus kurashikiensis</name>
    <dbReference type="NCBI Taxonomy" id="1825523"/>
    <lineage>
        <taxon>Bacteria</taxon>
        <taxon>Pseudomonadati</taxon>
        <taxon>Pseudomonadota</taxon>
        <taxon>Betaproteobacteria</taxon>
        <taxon>Nitrosomonadales</taxon>
        <taxon>Methylophilaceae</taxon>
        <taxon>Novimethylophilus</taxon>
    </lineage>
</organism>
<dbReference type="EMBL" id="BDOQ01000008">
    <property type="protein sequence ID" value="GBG14497.1"/>
    <property type="molecule type" value="Genomic_DNA"/>
</dbReference>